<dbReference type="Pfam" id="PF00528">
    <property type="entry name" value="BPD_transp_1"/>
    <property type="match status" value="1"/>
</dbReference>
<dbReference type="STRING" id="1123380.SAMN02745199_1362"/>
<keyword evidence="6 7" id="KW-0472">Membrane</keyword>
<feature type="transmembrane region" description="Helical" evidence="7">
    <location>
        <begin position="88"/>
        <end position="110"/>
    </location>
</feature>
<evidence type="ECO:0000256" key="4">
    <source>
        <dbReference type="ARBA" id="ARBA00022692"/>
    </source>
</evidence>
<feature type="transmembrane region" description="Helical" evidence="7">
    <location>
        <begin position="7"/>
        <end position="27"/>
    </location>
</feature>
<evidence type="ECO:0000313" key="9">
    <source>
        <dbReference type="EMBL" id="SHH51147.1"/>
    </source>
</evidence>
<keyword evidence="10" id="KW-1185">Reference proteome</keyword>
<feature type="transmembrane region" description="Helical" evidence="7">
    <location>
        <begin position="212"/>
        <end position="229"/>
    </location>
</feature>
<sequence length="247" mass="28066">MRFFYGILIFIITWGVLSFLINSPFVLPTPIQVGKVFIEIIQTKILWTSLLSSIYKGIIALFLTIILGFIFGFFMGICDMCFELLRPIFAVFQTVPVISWLVLVIFLWGISSKGPIFITVLSLLPNTTFAVAYGVRNTDKSLLEMAKVFNVSKKKIIKNLYFGSVIPFILTAFEVVSGNLWKVIFVSEYLCGKDGIGVQIAWARQYVDVPKVYALTIFAVILGILSERLSKFFINNFLRDWEYGSRT</sequence>
<feature type="transmembrane region" description="Helical" evidence="7">
    <location>
        <begin position="156"/>
        <end position="176"/>
    </location>
</feature>
<feature type="domain" description="ABC transmembrane type-1" evidence="8">
    <location>
        <begin position="50"/>
        <end position="230"/>
    </location>
</feature>
<dbReference type="InterPro" id="IPR000515">
    <property type="entry name" value="MetI-like"/>
</dbReference>
<evidence type="ECO:0000256" key="2">
    <source>
        <dbReference type="ARBA" id="ARBA00022448"/>
    </source>
</evidence>
<feature type="transmembrane region" description="Helical" evidence="7">
    <location>
        <begin position="54"/>
        <end position="76"/>
    </location>
</feature>
<dbReference type="PROSITE" id="PS50928">
    <property type="entry name" value="ABC_TM1"/>
    <property type="match status" value="1"/>
</dbReference>
<evidence type="ECO:0000256" key="6">
    <source>
        <dbReference type="ARBA" id="ARBA00023136"/>
    </source>
</evidence>
<organism evidence="9 10">
    <name type="scientific">Thermosipho atlanticus DSM 15807</name>
    <dbReference type="NCBI Taxonomy" id="1123380"/>
    <lineage>
        <taxon>Bacteria</taxon>
        <taxon>Thermotogati</taxon>
        <taxon>Thermotogota</taxon>
        <taxon>Thermotogae</taxon>
        <taxon>Thermotogales</taxon>
        <taxon>Fervidobacteriaceae</taxon>
        <taxon>Thermosipho</taxon>
    </lineage>
</organism>
<evidence type="ECO:0000256" key="7">
    <source>
        <dbReference type="RuleBase" id="RU363032"/>
    </source>
</evidence>
<dbReference type="GO" id="GO:0055085">
    <property type="term" value="P:transmembrane transport"/>
    <property type="evidence" value="ECO:0007669"/>
    <property type="project" value="InterPro"/>
</dbReference>
<gene>
    <name evidence="9" type="ORF">SAMN02745199_1362</name>
</gene>
<dbReference type="PANTHER" id="PTHR30151">
    <property type="entry name" value="ALKANE SULFONATE ABC TRANSPORTER-RELATED, MEMBRANE SUBUNIT"/>
    <property type="match status" value="1"/>
</dbReference>
<dbReference type="EMBL" id="FQXN01000005">
    <property type="protein sequence ID" value="SHH51147.1"/>
    <property type="molecule type" value="Genomic_DNA"/>
</dbReference>
<dbReference type="GO" id="GO:0005886">
    <property type="term" value="C:plasma membrane"/>
    <property type="evidence" value="ECO:0007669"/>
    <property type="project" value="UniProtKB-SubCell"/>
</dbReference>
<protein>
    <submittedName>
        <fullName evidence="9">NitT/TauT family transport system permease protein</fullName>
    </submittedName>
</protein>
<reference evidence="10" key="1">
    <citation type="submission" date="2016-11" db="EMBL/GenBank/DDBJ databases">
        <authorList>
            <person name="Varghese N."/>
            <person name="Submissions S."/>
        </authorList>
    </citation>
    <scope>NUCLEOTIDE SEQUENCE [LARGE SCALE GENOMIC DNA]</scope>
    <source>
        <strain evidence="10">DSM 15807</strain>
    </source>
</reference>
<dbReference type="RefSeq" id="WP_073073459.1">
    <property type="nucleotide sequence ID" value="NZ_FQXN01000005.1"/>
</dbReference>
<evidence type="ECO:0000259" key="8">
    <source>
        <dbReference type="PROSITE" id="PS50928"/>
    </source>
</evidence>
<dbReference type="CDD" id="cd06261">
    <property type="entry name" value="TM_PBP2"/>
    <property type="match status" value="1"/>
</dbReference>
<dbReference type="Proteomes" id="UP000242592">
    <property type="component" value="Unassembled WGS sequence"/>
</dbReference>
<keyword evidence="3" id="KW-1003">Cell membrane</keyword>
<accession>A0A1M5TK57</accession>
<keyword evidence="2 7" id="KW-0813">Transport</keyword>
<comment type="similarity">
    <text evidence="7">Belongs to the binding-protein-dependent transport system permease family.</text>
</comment>
<name>A0A1M5TK57_9BACT</name>
<keyword evidence="5 7" id="KW-1133">Transmembrane helix</keyword>
<dbReference type="OrthoDB" id="9796361at2"/>
<evidence type="ECO:0000256" key="1">
    <source>
        <dbReference type="ARBA" id="ARBA00004651"/>
    </source>
</evidence>
<dbReference type="PANTHER" id="PTHR30151:SF38">
    <property type="entry name" value="ALIPHATIC SULFONATES TRANSPORT PERMEASE PROTEIN SSUC-RELATED"/>
    <property type="match status" value="1"/>
</dbReference>
<dbReference type="InterPro" id="IPR035906">
    <property type="entry name" value="MetI-like_sf"/>
</dbReference>
<dbReference type="Gene3D" id="1.10.3720.10">
    <property type="entry name" value="MetI-like"/>
    <property type="match status" value="1"/>
</dbReference>
<evidence type="ECO:0000256" key="5">
    <source>
        <dbReference type="ARBA" id="ARBA00022989"/>
    </source>
</evidence>
<feature type="transmembrane region" description="Helical" evidence="7">
    <location>
        <begin position="116"/>
        <end position="135"/>
    </location>
</feature>
<evidence type="ECO:0000256" key="3">
    <source>
        <dbReference type="ARBA" id="ARBA00022475"/>
    </source>
</evidence>
<keyword evidence="4 7" id="KW-0812">Transmembrane</keyword>
<proteinExistence type="inferred from homology"/>
<comment type="subcellular location">
    <subcellularLocation>
        <location evidence="1 7">Cell membrane</location>
        <topology evidence="1 7">Multi-pass membrane protein</topology>
    </subcellularLocation>
</comment>
<evidence type="ECO:0000313" key="10">
    <source>
        <dbReference type="Proteomes" id="UP000242592"/>
    </source>
</evidence>
<dbReference type="SUPFAM" id="SSF161098">
    <property type="entry name" value="MetI-like"/>
    <property type="match status" value="1"/>
</dbReference>
<dbReference type="AlphaFoldDB" id="A0A1M5TK57"/>